<organism evidence="1 2">
    <name type="scientific">Acropora cervicornis</name>
    <name type="common">Staghorn coral</name>
    <dbReference type="NCBI Taxonomy" id="6130"/>
    <lineage>
        <taxon>Eukaryota</taxon>
        <taxon>Metazoa</taxon>
        <taxon>Cnidaria</taxon>
        <taxon>Anthozoa</taxon>
        <taxon>Hexacorallia</taxon>
        <taxon>Scleractinia</taxon>
        <taxon>Astrocoeniina</taxon>
        <taxon>Acroporidae</taxon>
        <taxon>Acropora</taxon>
    </lineage>
</organism>
<accession>A0AAD9QML0</accession>
<protein>
    <recommendedName>
        <fullName evidence="3">Paired domain-containing protein</fullName>
    </recommendedName>
</protein>
<dbReference type="InterPro" id="IPR009057">
    <property type="entry name" value="Homeodomain-like_sf"/>
</dbReference>
<reference evidence="1" key="1">
    <citation type="journal article" date="2023" name="G3 (Bethesda)">
        <title>Whole genome assembly and annotation of the endangered Caribbean coral Acropora cervicornis.</title>
        <authorList>
            <person name="Selwyn J.D."/>
            <person name="Vollmer S.V."/>
        </authorList>
    </citation>
    <scope>NUCLEOTIDE SEQUENCE</scope>
    <source>
        <strain evidence="1">K2</strain>
    </source>
</reference>
<evidence type="ECO:0000313" key="2">
    <source>
        <dbReference type="Proteomes" id="UP001249851"/>
    </source>
</evidence>
<name>A0AAD9QML0_ACRCE</name>
<reference evidence="1" key="2">
    <citation type="journal article" date="2023" name="Science">
        <title>Genomic signatures of disease resistance in endangered staghorn corals.</title>
        <authorList>
            <person name="Vollmer S.V."/>
            <person name="Selwyn J.D."/>
            <person name="Despard B.A."/>
            <person name="Roesel C.L."/>
        </authorList>
    </citation>
    <scope>NUCLEOTIDE SEQUENCE</scope>
    <source>
        <strain evidence="1">K2</strain>
    </source>
</reference>
<dbReference type="Gene3D" id="1.10.10.10">
    <property type="entry name" value="Winged helix-like DNA-binding domain superfamily/Winged helix DNA-binding domain"/>
    <property type="match status" value="1"/>
</dbReference>
<keyword evidence="2" id="KW-1185">Reference proteome</keyword>
<dbReference type="SUPFAM" id="SSF46689">
    <property type="entry name" value="Homeodomain-like"/>
    <property type="match status" value="1"/>
</dbReference>
<dbReference type="AlphaFoldDB" id="A0AAD9QML0"/>
<dbReference type="EMBL" id="JARQWQ010000023">
    <property type="protein sequence ID" value="KAK2564104.1"/>
    <property type="molecule type" value="Genomic_DNA"/>
</dbReference>
<proteinExistence type="predicted"/>
<evidence type="ECO:0008006" key="3">
    <source>
        <dbReference type="Google" id="ProtNLM"/>
    </source>
</evidence>
<dbReference type="Proteomes" id="UP001249851">
    <property type="component" value="Unassembled WGS sequence"/>
</dbReference>
<comment type="caution">
    <text evidence="1">The sequence shown here is derived from an EMBL/GenBank/DDBJ whole genome shotgun (WGS) entry which is preliminary data.</text>
</comment>
<evidence type="ECO:0000313" key="1">
    <source>
        <dbReference type="EMBL" id="KAK2564104.1"/>
    </source>
</evidence>
<gene>
    <name evidence="1" type="ORF">P5673_012330</name>
</gene>
<dbReference type="InterPro" id="IPR036388">
    <property type="entry name" value="WH-like_DNA-bd_sf"/>
</dbReference>
<sequence length="192" mass="20852">MQMGTSCLIVGQPRLMAALSSRSTGSASVAVCILSWVSSETEVGRRLHVSKGAVSNIVKRYNLTGSTAPKKLNHVGTVPKCTFQGSSLLETMVQASSFSSLKELRNDLAIHGDCGELSSSTLSRDITNKLPSGPNCSRKRLGKCASERFTPENIVYTQLYIDYLKDKDPFSVKFFDESGFQLPDAGHRNLDA</sequence>